<dbReference type="EnsemblPlants" id="OGLUM02G25210.1">
    <property type="protein sequence ID" value="OGLUM02G25210.1"/>
    <property type="gene ID" value="OGLUM02G25210"/>
</dbReference>
<dbReference type="AlphaFoldDB" id="A0A0D9YV86"/>
<keyword evidence="2" id="KW-1185">Reference proteome</keyword>
<proteinExistence type="predicted"/>
<dbReference type="Proteomes" id="UP000026961">
    <property type="component" value="Chromosome 2"/>
</dbReference>
<protein>
    <submittedName>
        <fullName evidence="1">Uncharacterized protein</fullName>
    </submittedName>
</protein>
<dbReference type="Gramene" id="OGLUM02G25210.1">
    <property type="protein sequence ID" value="OGLUM02G25210.1"/>
    <property type="gene ID" value="OGLUM02G25210"/>
</dbReference>
<reference evidence="1" key="2">
    <citation type="submission" date="2018-05" db="EMBL/GenBank/DDBJ databases">
        <title>OgluRS3 (Oryza glumaepatula Reference Sequence Version 3).</title>
        <authorList>
            <person name="Zhang J."/>
            <person name="Kudrna D."/>
            <person name="Lee S."/>
            <person name="Talag J."/>
            <person name="Welchert J."/>
            <person name="Wing R.A."/>
        </authorList>
    </citation>
    <scope>NUCLEOTIDE SEQUENCE [LARGE SCALE GENOMIC DNA]</scope>
</reference>
<organism evidence="1">
    <name type="scientific">Oryza glumipatula</name>
    <dbReference type="NCBI Taxonomy" id="40148"/>
    <lineage>
        <taxon>Eukaryota</taxon>
        <taxon>Viridiplantae</taxon>
        <taxon>Streptophyta</taxon>
        <taxon>Embryophyta</taxon>
        <taxon>Tracheophyta</taxon>
        <taxon>Spermatophyta</taxon>
        <taxon>Magnoliopsida</taxon>
        <taxon>Liliopsida</taxon>
        <taxon>Poales</taxon>
        <taxon>Poaceae</taxon>
        <taxon>BOP clade</taxon>
        <taxon>Oryzoideae</taxon>
        <taxon>Oryzeae</taxon>
        <taxon>Oryzinae</taxon>
        <taxon>Oryza</taxon>
    </lineage>
</organism>
<evidence type="ECO:0000313" key="2">
    <source>
        <dbReference type="Proteomes" id="UP000026961"/>
    </source>
</evidence>
<reference evidence="1" key="1">
    <citation type="submission" date="2015-04" db="UniProtKB">
        <authorList>
            <consortium name="EnsemblPlants"/>
        </authorList>
    </citation>
    <scope>IDENTIFICATION</scope>
</reference>
<name>A0A0D9YV86_9ORYZ</name>
<sequence>MEQPHRQPGGHLVHLIGNAQTLAVPVKLLETLSAECHPVKGCRCAGTIAPTPGSQDVAVVISTV</sequence>
<accession>A0A0D9YV86</accession>
<dbReference type="HOGENOM" id="CLU_2871281_0_0_1"/>
<evidence type="ECO:0000313" key="1">
    <source>
        <dbReference type="EnsemblPlants" id="OGLUM02G25210.1"/>
    </source>
</evidence>